<feature type="region of interest" description="Disordered" evidence="1">
    <location>
        <begin position="1"/>
        <end position="33"/>
    </location>
</feature>
<protein>
    <submittedName>
        <fullName evidence="2">Uncharacterized protein</fullName>
    </submittedName>
</protein>
<feature type="compositionally biased region" description="Polar residues" evidence="1">
    <location>
        <begin position="16"/>
        <end position="33"/>
    </location>
</feature>
<dbReference type="AlphaFoldDB" id="A0A6C0LKY4"/>
<evidence type="ECO:0000256" key="1">
    <source>
        <dbReference type="SAM" id="MobiDB-lite"/>
    </source>
</evidence>
<name>A0A6C0LKY4_9ZZZZ</name>
<accession>A0A6C0LKY4</accession>
<dbReference type="EMBL" id="MN740505">
    <property type="protein sequence ID" value="QHU30361.1"/>
    <property type="molecule type" value="Genomic_DNA"/>
</dbReference>
<sequence>MNSRKYQRYAKPISATPFSTAGTTRNQGRVGQTSLSRSIVHTPFKGANPVGHGANPTTGYPVNIVNLCNNSSKSNGQTNMTNKGVILSRITNPTSVYNNSCIENPCNNPTFKNTSAEYHSQGSLTRRNVNQLMALQYNKLDGSTAKEKGTRAVNLKGPFPFAKNVSSMSSSEYMRTGLPFKTCIENAKKDNCE</sequence>
<evidence type="ECO:0000313" key="2">
    <source>
        <dbReference type="EMBL" id="QHU30361.1"/>
    </source>
</evidence>
<reference evidence="2" key="1">
    <citation type="journal article" date="2020" name="Nature">
        <title>Giant virus diversity and host interactions through global metagenomics.</title>
        <authorList>
            <person name="Schulz F."/>
            <person name="Roux S."/>
            <person name="Paez-Espino D."/>
            <person name="Jungbluth S."/>
            <person name="Walsh D.A."/>
            <person name="Denef V.J."/>
            <person name="McMahon K.D."/>
            <person name="Konstantinidis K.T."/>
            <person name="Eloe-Fadrosh E.A."/>
            <person name="Kyrpides N.C."/>
            <person name="Woyke T."/>
        </authorList>
    </citation>
    <scope>NUCLEOTIDE SEQUENCE</scope>
    <source>
        <strain evidence="2">GVMAG-M-3300027833-11</strain>
    </source>
</reference>
<organism evidence="2">
    <name type="scientific">viral metagenome</name>
    <dbReference type="NCBI Taxonomy" id="1070528"/>
    <lineage>
        <taxon>unclassified sequences</taxon>
        <taxon>metagenomes</taxon>
        <taxon>organismal metagenomes</taxon>
    </lineage>
</organism>
<proteinExistence type="predicted"/>